<organism evidence="5 6">
    <name type="scientific">Morchella conica CCBAS932</name>
    <dbReference type="NCBI Taxonomy" id="1392247"/>
    <lineage>
        <taxon>Eukaryota</taxon>
        <taxon>Fungi</taxon>
        <taxon>Dikarya</taxon>
        <taxon>Ascomycota</taxon>
        <taxon>Pezizomycotina</taxon>
        <taxon>Pezizomycetes</taxon>
        <taxon>Pezizales</taxon>
        <taxon>Morchellaceae</taxon>
        <taxon>Morchella</taxon>
    </lineage>
</organism>
<dbReference type="OrthoDB" id="5425539at2759"/>
<evidence type="ECO:0000313" key="5">
    <source>
        <dbReference type="EMBL" id="RPB07089.1"/>
    </source>
</evidence>
<evidence type="ECO:0000256" key="3">
    <source>
        <dbReference type="SAM" id="MobiDB-lite"/>
    </source>
</evidence>
<evidence type="ECO:0000313" key="6">
    <source>
        <dbReference type="Proteomes" id="UP000277580"/>
    </source>
</evidence>
<accession>A0A3N4KCL3</accession>
<keyword evidence="1" id="KW-0540">Nuclease</keyword>
<dbReference type="GO" id="GO:0003723">
    <property type="term" value="F:RNA binding"/>
    <property type="evidence" value="ECO:0007669"/>
    <property type="project" value="InterPro"/>
</dbReference>
<feature type="signal peptide" evidence="4">
    <location>
        <begin position="1"/>
        <end position="20"/>
    </location>
</feature>
<gene>
    <name evidence="5" type="ORF">P167DRAFT_579628</name>
</gene>
<dbReference type="SUPFAM" id="SSF53933">
    <property type="entry name" value="Microbial ribonucleases"/>
    <property type="match status" value="1"/>
</dbReference>
<proteinExistence type="predicted"/>
<dbReference type="AlphaFoldDB" id="A0A3N4KCL3"/>
<evidence type="ECO:0000256" key="2">
    <source>
        <dbReference type="ARBA" id="ARBA00022801"/>
    </source>
</evidence>
<dbReference type="GO" id="GO:0016787">
    <property type="term" value="F:hydrolase activity"/>
    <property type="evidence" value="ECO:0007669"/>
    <property type="project" value="UniProtKB-KW"/>
</dbReference>
<evidence type="ECO:0000256" key="4">
    <source>
        <dbReference type="SAM" id="SignalP"/>
    </source>
</evidence>
<dbReference type="Gene3D" id="3.10.450.30">
    <property type="entry name" value="Microbial ribonucleases"/>
    <property type="match status" value="1"/>
</dbReference>
<keyword evidence="2" id="KW-0378">Hydrolase</keyword>
<dbReference type="EMBL" id="ML119196">
    <property type="protein sequence ID" value="RPB07089.1"/>
    <property type="molecule type" value="Genomic_DNA"/>
</dbReference>
<dbReference type="Proteomes" id="UP000277580">
    <property type="component" value="Unassembled WGS sequence"/>
</dbReference>
<evidence type="ECO:0000256" key="1">
    <source>
        <dbReference type="ARBA" id="ARBA00022722"/>
    </source>
</evidence>
<feature type="chain" id="PRO_5018096727" evidence="4">
    <location>
        <begin position="21"/>
        <end position="264"/>
    </location>
</feature>
<keyword evidence="4" id="KW-0732">Signal</keyword>
<reference evidence="5 6" key="1">
    <citation type="journal article" date="2018" name="Nat. Ecol. Evol.">
        <title>Pezizomycetes genomes reveal the molecular basis of ectomycorrhizal truffle lifestyle.</title>
        <authorList>
            <person name="Murat C."/>
            <person name="Payen T."/>
            <person name="Noel B."/>
            <person name="Kuo A."/>
            <person name="Morin E."/>
            <person name="Chen J."/>
            <person name="Kohler A."/>
            <person name="Krizsan K."/>
            <person name="Balestrini R."/>
            <person name="Da Silva C."/>
            <person name="Montanini B."/>
            <person name="Hainaut M."/>
            <person name="Levati E."/>
            <person name="Barry K.W."/>
            <person name="Belfiori B."/>
            <person name="Cichocki N."/>
            <person name="Clum A."/>
            <person name="Dockter R.B."/>
            <person name="Fauchery L."/>
            <person name="Guy J."/>
            <person name="Iotti M."/>
            <person name="Le Tacon F."/>
            <person name="Lindquist E.A."/>
            <person name="Lipzen A."/>
            <person name="Malagnac F."/>
            <person name="Mello A."/>
            <person name="Molinier V."/>
            <person name="Miyauchi S."/>
            <person name="Poulain J."/>
            <person name="Riccioni C."/>
            <person name="Rubini A."/>
            <person name="Sitrit Y."/>
            <person name="Splivallo R."/>
            <person name="Traeger S."/>
            <person name="Wang M."/>
            <person name="Zifcakova L."/>
            <person name="Wipf D."/>
            <person name="Zambonelli A."/>
            <person name="Paolocci F."/>
            <person name="Nowrousian M."/>
            <person name="Ottonello S."/>
            <person name="Baldrian P."/>
            <person name="Spatafora J.W."/>
            <person name="Henrissat B."/>
            <person name="Nagy L.G."/>
            <person name="Aury J.M."/>
            <person name="Wincker P."/>
            <person name="Grigoriev I.V."/>
            <person name="Bonfante P."/>
            <person name="Martin F.M."/>
        </authorList>
    </citation>
    <scope>NUCLEOTIDE SEQUENCE [LARGE SCALE GENOMIC DNA]</scope>
    <source>
        <strain evidence="5 6">CCBAS932</strain>
    </source>
</reference>
<dbReference type="InterPro" id="IPR000026">
    <property type="entry name" value="N1-like"/>
</dbReference>
<protein>
    <submittedName>
        <fullName evidence="5">Uncharacterized protein</fullName>
    </submittedName>
</protein>
<keyword evidence="6" id="KW-1185">Reference proteome</keyword>
<sequence length="264" mass="27967">MKFSTFFTTAILLLSAAADAFPQPVADSTSLTLNPIPHSKRNPAGPQRQPAELPRPAPNPPATKQKASSSSEVCLLPSARGKKGLGKRACGPDPKEKLTNCSLCPGLKKRGKGQRSKNKNVLVLSAPAKDNVDDLVDDVDCWQCTNASGQLVKFTGPQVKRAAVDALKRNLSGSLITYDRGDLGAKEWPHYYGNAEGALPAAGGDLSKYITFPLLVAGSYTGGNPGAFRVTIGLSANEIPQTLNVMKHPNGDSTTYVKVEKGKK</sequence>
<dbReference type="InParanoid" id="A0A3N4KCL3"/>
<dbReference type="InterPro" id="IPR016191">
    <property type="entry name" value="Ribonuclease/ribotoxin"/>
</dbReference>
<dbReference type="Pfam" id="PF00545">
    <property type="entry name" value="Ribonuclease"/>
    <property type="match status" value="1"/>
</dbReference>
<dbReference type="GO" id="GO:0004521">
    <property type="term" value="F:RNA endonuclease activity"/>
    <property type="evidence" value="ECO:0007669"/>
    <property type="project" value="InterPro"/>
</dbReference>
<name>A0A3N4KCL3_9PEZI</name>
<feature type="region of interest" description="Disordered" evidence="3">
    <location>
        <begin position="31"/>
        <end position="73"/>
    </location>
</feature>